<feature type="transmembrane region" description="Helical" evidence="6">
    <location>
        <begin position="430"/>
        <end position="449"/>
    </location>
</feature>
<protein>
    <submittedName>
        <fullName evidence="8">MFS family permease</fullName>
    </submittedName>
</protein>
<dbReference type="Proteomes" id="UP000589036">
    <property type="component" value="Unassembled WGS sequence"/>
</dbReference>
<feature type="domain" description="Major facilitator superfamily (MFS) profile" evidence="7">
    <location>
        <begin position="24"/>
        <end position="454"/>
    </location>
</feature>
<dbReference type="GO" id="GO:0005886">
    <property type="term" value="C:plasma membrane"/>
    <property type="evidence" value="ECO:0007669"/>
    <property type="project" value="UniProtKB-SubCell"/>
</dbReference>
<feature type="region of interest" description="Disordered" evidence="5">
    <location>
        <begin position="204"/>
        <end position="242"/>
    </location>
</feature>
<evidence type="ECO:0000256" key="3">
    <source>
        <dbReference type="ARBA" id="ARBA00022989"/>
    </source>
</evidence>
<evidence type="ECO:0000313" key="8">
    <source>
        <dbReference type="EMBL" id="NYE47056.1"/>
    </source>
</evidence>
<evidence type="ECO:0000259" key="7">
    <source>
        <dbReference type="PROSITE" id="PS50850"/>
    </source>
</evidence>
<keyword evidence="4 6" id="KW-0472">Membrane</keyword>
<evidence type="ECO:0000256" key="5">
    <source>
        <dbReference type="SAM" id="MobiDB-lite"/>
    </source>
</evidence>
<dbReference type="InterPro" id="IPR011701">
    <property type="entry name" value="MFS"/>
</dbReference>
<dbReference type="Gene3D" id="1.20.1250.20">
    <property type="entry name" value="MFS general substrate transporter like domains"/>
    <property type="match status" value="2"/>
</dbReference>
<comment type="caution">
    <text evidence="8">The sequence shown here is derived from an EMBL/GenBank/DDBJ whole genome shotgun (WGS) entry which is preliminary data.</text>
</comment>
<dbReference type="PANTHER" id="PTHR11662">
    <property type="entry name" value="SOLUTE CARRIER FAMILY 17"/>
    <property type="match status" value="1"/>
</dbReference>
<dbReference type="PROSITE" id="PS50850">
    <property type="entry name" value="MFS"/>
    <property type="match status" value="1"/>
</dbReference>
<evidence type="ECO:0000256" key="4">
    <source>
        <dbReference type="ARBA" id="ARBA00023136"/>
    </source>
</evidence>
<dbReference type="InterPro" id="IPR036259">
    <property type="entry name" value="MFS_trans_sf"/>
</dbReference>
<feature type="transmembrane region" description="Helical" evidence="6">
    <location>
        <begin position="367"/>
        <end position="387"/>
    </location>
</feature>
<dbReference type="GO" id="GO:0022857">
    <property type="term" value="F:transmembrane transporter activity"/>
    <property type="evidence" value="ECO:0007669"/>
    <property type="project" value="InterPro"/>
</dbReference>
<name>A0A852TRN7_9ACTN</name>
<feature type="transmembrane region" description="Helical" evidence="6">
    <location>
        <begin position="178"/>
        <end position="197"/>
    </location>
</feature>
<dbReference type="Pfam" id="PF07690">
    <property type="entry name" value="MFS_1"/>
    <property type="match status" value="1"/>
</dbReference>
<gene>
    <name evidence="8" type="ORF">HDA32_002176</name>
</gene>
<evidence type="ECO:0000313" key="9">
    <source>
        <dbReference type="Proteomes" id="UP000589036"/>
    </source>
</evidence>
<feature type="compositionally biased region" description="Low complexity" evidence="5">
    <location>
        <begin position="210"/>
        <end position="242"/>
    </location>
</feature>
<dbReference type="AlphaFoldDB" id="A0A852TRN7"/>
<keyword evidence="2 6" id="KW-0812">Transmembrane</keyword>
<keyword evidence="3 6" id="KW-1133">Transmembrane helix</keyword>
<dbReference type="InterPro" id="IPR020846">
    <property type="entry name" value="MFS_dom"/>
</dbReference>
<evidence type="ECO:0000256" key="2">
    <source>
        <dbReference type="ARBA" id="ARBA00022692"/>
    </source>
</evidence>
<feature type="transmembrane region" description="Helical" evidence="6">
    <location>
        <begin position="337"/>
        <end position="355"/>
    </location>
</feature>
<dbReference type="SUPFAM" id="SSF103473">
    <property type="entry name" value="MFS general substrate transporter"/>
    <property type="match status" value="1"/>
</dbReference>
<sequence>MALRTAKRDTPPEAAAGSRRAWLIVAMLVVLMALNYADKLAFGLAATPIIAEFDLTLDQFGLAGSAFYVPFFITTLLVGFAADRTGSTRPLGAIAVLWGVAQISMVFATGLGVILFSRLLLGASEGPTYGLVNHAAFSWLRDGDRNLASSLLSAGGSLGVMIGAPVLTWLIVDHGWRAAFLVSGLASVVWCLAWIFVGREGPLSRRDPDSTAATAPATAAKASAAAPDTTAADAHGPGPVGGAAPAPGTGPSFLRIVTTPTFIAVSLGAFAGNWAIAVGLSFKPLYAEQVLHLTEQQISLFIIVGQIFTTVAVYIGLGYTMKALMARGFSGRVSRGALGGACVIAAGFAFIGFVYAPGLYPKLACSVLGGIGLIAFPVGSTVIGQIAPAARRAGVLGTYAAVYGLAGIIAPWLTGLIAEQAATQEAGLNNAFLFWGVLTVVCGAVALACTRPERDAARIGSAPPPAKTG</sequence>
<dbReference type="InterPro" id="IPR050382">
    <property type="entry name" value="MFS_Na/Anion_cotransporter"/>
</dbReference>
<feature type="transmembrane region" description="Helical" evidence="6">
    <location>
        <begin position="399"/>
        <end position="418"/>
    </location>
</feature>
<comment type="subcellular location">
    <subcellularLocation>
        <location evidence="1">Cell membrane</location>
        <topology evidence="1">Multi-pass membrane protein</topology>
    </subcellularLocation>
</comment>
<reference evidence="8 9" key="1">
    <citation type="submission" date="2020-07" db="EMBL/GenBank/DDBJ databases">
        <title>Sequencing the genomes of 1000 actinobacteria strains.</title>
        <authorList>
            <person name="Klenk H.-P."/>
        </authorList>
    </citation>
    <scope>NUCLEOTIDE SEQUENCE [LARGE SCALE GENOMIC DNA]</scope>
    <source>
        <strain evidence="8 9">CXB654</strain>
    </source>
</reference>
<evidence type="ECO:0000256" key="1">
    <source>
        <dbReference type="ARBA" id="ARBA00004651"/>
    </source>
</evidence>
<feature type="transmembrane region" description="Helical" evidence="6">
    <location>
        <begin position="21"/>
        <end position="37"/>
    </location>
</feature>
<evidence type="ECO:0000256" key="6">
    <source>
        <dbReference type="SAM" id="Phobius"/>
    </source>
</evidence>
<proteinExistence type="predicted"/>
<dbReference type="EMBL" id="JACCCC010000001">
    <property type="protein sequence ID" value="NYE47056.1"/>
    <property type="molecule type" value="Genomic_DNA"/>
</dbReference>
<accession>A0A852TRN7</accession>
<feature type="transmembrane region" description="Helical" evidence="6">
    <location>
        <begin position="152"/>
        <end position="172"/>
    </location>
</feature>
<dbReference type="RefSeq" id="WP_179643067.1">
    <property type="nucleotide sequence ID" value="NZ_BAAAYY010000001.1"/>
</dbReference>
<dbReference type="PANTHER" id="PTHR11662:SF450">
    <property type="entry name" value="BLR1003 PROTEIN"/>
    <property type="match status" value="1"/>
</dbReference>
<organism evidence="8 9">
    <name type="scientific">Spinactinospora alkalitolerans</name>
    <dbReference type="NCBI Taxonomy" id="687207"/>
    <lineage>
        <taxon>Bacteria</taxon>
        <taxon>Bacillati</taxon>
        <taxon>Actinomycetota</taxon>
        <taxon>Actinomycetes</taxon>
        <taxon>Streptosporangiales</taxon>
        <taxon>Nocardiopsidaceae</taxon>
        <taxon>Spinactinospora</taxon>
    </lineage>
</organism>
<feature type="transmembrane region" description="Helical" evidence="6">
    <location>
        <begin position="298"/>
        <end position="317"/>
    </location>
</feature>
<keyword evidence="9" id="KW-1185">Reference proteome</keyword>
<feature type="transmembrane region" description="Helical" evidence="6">
    <location>
        <begin position="262"/>
        <end position="286"/>
    </location>
</feature>
<feature type="transmembrane region" description="Helical" evidence="6">
    <location>
        <begin position="60"/>
        <end position="82"/>
    </location>
</feature>
<feature type="transmembrane region" description="Helical" evidence="6">
    <location>
        <begin position="94"/>
        <end position="116"/>
    </location>
</feature>